<evidence type="ECO:0000256" key="5">
    <source>
        <dbReference type="ARBA" id="ARBA00023136"/>
    </source>
</evidence>
<dbReference type="Proteomes" id="UP001236559">
    <property type="component" value="Unassembled WGS sequence"/>
</dbReference>
<dbReference type="InterPro" id="IPR018385">
    <property type="entry name" value="C4_dicarb_anaerob_car-like"/>
</dbReference>
<feature type="transmembrane region" description="Helical" evidence="6">
    <location>
        <begin position="112"/>
        <end position="134"/>
    </location>
</feature>
<feature type="transmembrane region" description="Helical" evidence="6">
    <location>
        <begin position="170"/>
        <end position="187"/>
    </location>
</feature>
<protein>
    <submittedName>
        <fullName evidence="7">Ion transporter superfamily protein YfcC</fullName>
    </submittedName>
</protein>
<organism evidence="7 8">
    <name type="scientific">Peptoniphilus koenoeneniae</name>
    <dbReference type="NCBI Taxonomy" id="507751"/>
    <lineage>
        <taxon>Bacteria</taxon>
        <taxon>Bacillati</taxon>
        <taxon>Bacillota</taxon>
        <taxon>Tissierellia</taxon>
        <taxon>Tissierellales</taxon>
        <taxon>Peptoniphilaceae</taxon>
        <taxon>Peptoniphilus</taxon>
    </lineage>
</organism>
<feature type="transmembrane region" description="Helical" evidence="6">
    <location>
        <begin position="140"/>
        <end position="163"/>
    </location>
</feature>
<dbReference type="Pfam" id="PF03606">
    <property type="entry name" value="DcuC"/>
    <property type="match status" value="1"/>
</dbReference>
<evidence type="ECO:0000313" key="7">
    <source>
        <dbReference type="EMBL" id="MDQ0275375.1"/>
    </source>
</evidence>
<feature type="transmembrane region" description="Helical" evidence="6">
    <location>
        <begin position="12"/>
        <end position="29"/>
    </location>
</feature>
<feature type="transmembrane region" description="Helical" evidence="6">
    <location>
        <begin position="438"/>
        <end position="457"/>
    </location>
</feature>
<keyword evidence="5 6" id="KW-0472">Membrane</keyword>
<evidence type="ECO:0000256" key="4">
    <source>
        <dbReference type="ARBA" id="ARBA00022989"/>
    </source>
</evidence>
<feature type="transmembrane region" description="Helical" evidence="6">
    <location>
        <begin position="69"/>
        <end position="91"/>
    </location>
</feature>
<gene>
    <name evidence="7" type="ORF">J2S72_001402</name>
</gene>
<feature type="transmembrane region" description="Helical" evidence="6">
    <location>
        <begin position="351"/>
        <end position="371"/>
    </location>
</feature>
<proteinExistence type="predicted"/>
<keyword evidence="4 6" id="KW-1133">Transmembrane helix</keyword>
<keyword evidence="3 6" id="KW-0812">Transmembrane</keyword>
<evidence type="ECO:0000256" key="1">
    <source>
        <dbReference type="ARBA" id="ARBA00004651"/>
    </source>
</evidence>
<dbReference type="RefSeq" id="WP_307495245.1">
    <property type="nucleotide sequence ID" value="NZ_JAUSTN010000007.1"/>
</dbReference>
<dbReference type="EMBL" id="JAUSTN010000007">
    <property type="protein sequence ID" value="MDQ0275375.1"/>
    <property type="molecule type" value="Genomic_DNA"/>
</dbReference>
<comment type="caution">
    <text evidence="7">The sequence shown here is derived from an EMBL/GenBank/DDBJ whole genome shotgun (WGS) entry which is preliminary data.</text>
</comment>
<keyword evidence="2" id="KW-1003">Cell membrane</keyword>
<keyword evidence="8" id="KW-1185">Reference proteome</keyword>
<feature type="transmembrane region" description="Helical" evidence="6">
    <location>
        <begin position="199"/>
        <end position="217"/>
    </location>
</feature>
<evidence type="ECO:0000256" key="3">
    <source>
        <dbReference type="ARBA" id="ARBA00022692"/>
    </source>
</evidence>
<name>A0ABU0AZI7_9FIRM</name>
<accession>A0ABU0AZI7</accession>
<sequence length="464" mass="49934">MKKKKSLNINPYILLFSVIAVCGLLSYFIPAGSFERQVVDGKTMVVANSYKTIEANHASIIDIFRAVPYGFIGAAPIIAIILIIGGTLKIYDKTEAIPLAIYKLISRLGTKSSNLLIIAFYLIFALLGGFLGWIETMLPFTPLVVAIMLALGLDSLVAVSIVIVGMMAGFCAGPTNVLTVGIAQQISELPLFSGFSLRFAVWIIFLVGSLAYILAYANKIKKDPSKSLVADIDTSDLKYDFSTYEGKKLNSGQTLSLFALLAAFLLSLYGMFKLKWNINDMTAVFLLCGVVAGLLNKMNGNEIVNSLIEGAKSAMGGALIVGIARGVQWILETTHIVDTIINAMANALSNTSTLTAGIGIIIAVSLLNGLVPSGSGKAMALIPLVIPLGDLIGLNRQITTLCYQFGDGITNMVWFTYGSLLMFLSYGKVPYNKYLKFVAPLIIFFFIVAIGALYVAVKINYGPF</sequence>
<evidence type="ECO:0000256" key="2">
    <source>
        <dbReference type="ARBA" id="ARBA00022475"/>
    </source>
</evidence>
<evidence type="ECO:0000313" key="8">
    <source>
        <dbReference type="Proteomes" id="UP001236559"/>
    </source>
</evidence>
<dbReference type="PANTHER" id="PTHR43652">
    <property type="entry name" value="BASIC AMINO ACID ANTIPORTER YFCC-RELATED"/>
    <property type="match status" value="1"/>
</dbReference>
<reference evidence="7 8" key="1">
    <citation type="submission" date="2023-07" db="EMBL/GenBank/DDBJ databases">
        <title>Genomic Encyclopedia of Type Strains, Phase IV (KMG-IV): sequencing the most valuable type-strain genomes for metagenomic binning, comparative biology and taxonomic classification.</title>
        <authorList>
            <person name="Goeker M."/>
        </authorList>
    </citation>
    <scope>NUCLEOTIDE SEQUENCE [LARGE SCALE GENOMIC DNA]</scope>
    <source>
        <strain evidence="7 8">DSM 22616</strain>
    </source>
</reference>
<feature type="transmembrane region" description="Helical" evidence="6">
    <location>
        <begin position="254"/>
        <end position="272"/>
    </location>
</feature>
<evidence type="ECO:0000256" key="6">
    <source>
        <dbReference type="SAM" id="Phobius"/>
    </source>
</evidence>
<comment type="subcellular location">
    <subcellularLocation>
        <location evidence="1">Cell membrane</location>
        <topology evidence="1">Multi-pass membrane protein</topology>
    </subcellularLocation>
</comment>
<feature type="transmembrane region" description="Helical" evidence="6">
    <location>
        <begin position="408"/>
        <end position="426"/>
    </location>
</feature>
<feature type="transmembrane region" description="Helical" evidence="6">
    <location>
        <begin position="278"/>
        <end position="295"/>
    </location>
</feature>
<dbReference type="PANTHER" id="PTHR43652:SF2">
    <property type="entry name" value="BASIC AMINO ACID ANTIPORTER YFCC-RELATED"/>
    <property type="match status" value="1"/>
</dbReference>
<dbReference type="InterPro" id="IPR051679">
    <property type="entry name" value="DASS-Related_Transporters"/>
</dbReference>